<gene>
    <name evidence="3" type="ORF">SAMN05216283_101574</name>
</gene>
<dbReference type="GO" id="GO:0004519">
    <property type="term" value="F:endonuclease activity"/>
    <property type="evidence" value="ECO:0007669"/>
    <property type="project" value="UniProtKB-KW"/>
</dbReference>
<comment type="similarity">
    <text evidence="1">Belongs to the UPF0213 family.</text>
</comment>
<dbReference type="SUPFAM" id="SSF82771">
    <property type="entry name" value="GIY-YIG endonuclease"/>
    <property type="match status" value="1"/>
</dbReference>
<proteinExistence type="inferred from homology"/>
<dbReference type="Pfam" id="PF01541">
    <property type="entry name" value="GIY-YIG"/>
    <property type="match status" value="1"/>
</dbReference>
<evidence type="ECO:0000313" key="4">
    <source>
        <dbReference type="Proteomes" id="UP000198964"/>
    </source>
</evidence>
<dbReference type="PANTHER" id="PTHR34477:SF5">
    <property type="entry name" value="BSL5627 PROTEIN"/>
    <property type="match status" value="1"/>
</dbReference>
<dbReference type="Proteomes" id="UP000198964">
    <property type="component" value="Unassembled WGS sequence"/>
</dbReference>
<dbReference type="EMBL" id="FONW01000001">
    <property type="protein sequence ID" value="SFE62229.1"/>
    <property type="molecule type" value="Genomic_DNA"/>
</dbReference>
<dbReference type="PANTHER" id="PTHR34477">
    <property type="entry name" value="UPF0213 PROTEIN YHBQ"/>
    <property type="match status" value="1"/>
</dbReference>
<protein>
    <submittedName>
        <fullName evidence="3">Putative endonuclease</fullName>
    </submittedName>
</protein>
<dbReference type="STRING" id="655355.SAMN05216283_101574"/>
<dbReference type="AlphaFoldDB" id="A0A1I2C1M0"/>
<keyword evidence="3" id="KW-0378">Hydrolase</keyword>
<reference evidence="3 4" key="1">
    <citation type="submission" date="2016-10" db="EMBL/GenBank/DDBJ databases">
        <authorList>
            <person name="de Groot N.N."/>
        </authorList>
    </citation>
    <scope>NUCLEOTIDE SEQUENCE [LARGE SCALE GENOMIC DNA]</scope>
    <source>
        <strain evidence="3 4">CGMCC 1.9156</strain>
    </source>
</reference>
<dbReference type="InterPro" id="IPR000305">
    <property type="entry name" value="GIY-YIG_endonuc"/>
</dbReference>
<dbReference type="PROSITE" id="PS50164">
    <property type="entry name" value="GIY_YIG"/>
    <property type="match status" value="1"/>
</dbReference>
<evidence type="ECO:0000259" key="2">
    <source>
        <dbReference type="PROSITE" id="PS50164"/>
    </source>
</evidence>
<dbReference type="CDD" id="cd10449">
    <property type="entry name" value="GIY-YIG_SLX1_like"/>
    <property type="match status" value="1"/>
</dbReference>
<evidence type="ECO:0000256" key="1">
    <source>
        <dbReference type="ARBA" id="ARBA00007435"/>
    </source>
</evidence>
<accession>A0A1I2C1M0</accession>
<dbReference type="InterPro" id="IPR050190">
    <property type="entry name" value="UPF0213_domain"/>
</dbReference>
<keyword evidence="3" id="KW-0540">Nuclease</keyword>
<dbReference type="RefSeq" id="WP_093918300.1">
    <property type="nucleotide sequence ID" value="NZ_FONW01000001.1"/>
</dbReference>
<sequence>MVFYVYVLYSASYDKIYVGMTTDLEKRVYAHNHLPKGWTRHYRPWRLVHREEFPDKSSALKREKELKLHQGRDYIRTIILSSE</sequence>
<keyword evidence="3" id="KW-0255">Endonuclease</keyword>
<organism evidence="3 4">
    <name type="scientific">Sunxiuqinia elliptica</name>
    <dbReference type="NCBI Taxonomy" id="655355"/>
    <lineage>
        <taxon>Bacteria</taxon>
        <taxon>Pseudomonadati</taxon>
        <taxon>Bacteroidota</taxon>
        <taxon>Bacteroidia</taxon>
        <taxon>Marinilabiliales</taxon>
        <taxon>Prolixibacteraceae</taxon>
        <taxon>Sunxiuqinia</taxon>
    </lineage>
</organism>
<feature type="domain" description="GIY-YIG" evidence="2">
    <location>
        <begin position="1"/>
        <end position="76"/>
    </location>
</feature>
<name>A0A1I2C1M0_9BACT</name>
<keyword evidence="4" id="KW-1185">Reference proteome</keyword>
<dbReference type="InterPro" id="IPR035901">
    <property type="entry name" value="GIY-YIG_endonuc_sf"/>
</dbReference>
<evidence type="ECO:0000313" key="3">
    <source>
        <dbReference type="EMBL" id="SFE62229.1"/>
    </source>
</evidence>
<dbReference type="Gene3D" id="3.40.1440.10">
    <property type="entry name" value="GIY-YIG endonuclease"/>
    <property type="match status" value="1"/>
</dbReference>